<reference evidence="1 2" key="3">
    <citation type="submission" date="2019-11" db="EMBL/GenBank/DDBJ databases">
        <title>A de novo genome assembly of a pear dwarfing rootstock.</title>
        <authorList>
            <person name="Wang F."/>
            <person name="Wang J."/>
            <person name="Li S."/>
            <person name="Zhang Y."/>
            <person name="Fang M."/>
            <person name="Ma L."/>
            <person name="Zhao Y."/>
            <person name="Jiang S."/>
        </authorList>
    </citation>
    <scope>NUCLEOTIDE SEQUENCE [LARGE SCALE GENOMIC DNA]</scope>
    <source>
        <strain evidence="1">S2</strain>
        <tissue evidence="1">Leaf</tissue>
    </source>
</reference>
<reference evidence="1 2" key="1">
    <citation type="submission" date="2019-09" db="EMBL/GenBank/DDBJ databases">
        <authorList>
            <person name="Ou C."/>
        </authorList>
    </citation>
    <scope>NUCLEOTIDE SEQUENCE [LARGE SCALE GENOMIC DNA]</scope>
    <source>
        <strain evidence="1">S2</strain>
        <tissue evidence="1">Leaf</tissue>
    </source>
</reference>
<evidence type="ECO:0000313" key="1">
    <source>
        <dbReference type="EMBL" id="KAB2597880.1"/>
    </source>
</evidence>
<protein>
    <submittedName>
        <fullName evidence="1">SWI/SNF-related matrix-associated actin-dependent regulated protein 1B</fullName>
    </submittedName>
</protein>
<dbReference type="EMBL" id="SMOL01000768">
    <property type="protein sequence ID" value="KAB2597880.1"/>
    <property type="molecule type" value="Genomic_DNA"/>
</dbReference>
<comment type="caution">
    <text evidence="1">The sequence shown here is derived from an EMBL/GenBank/DDBJ whole genome shotgun (WGS) entry which is preliminary data.</text>
</comment>
<sequence length="200" mass="22970">MSEEEGEEVKELEDNDMVGKALQKCAKISADLRKELHGSSAPVVSDRYAKVEATSVRIVNQDDIIEACRSKDSDFQPILKPYQLVGVNFLLLLYQKGIGGDHSSTCMSFLFAYANNMFSFFFFFGNFFKEVLVQIRTVRQAMRDPDGTNPLSFHCQEREQKDDRKILKRWQWSYVLMDEARSANQRLTLTGTPLQNDLHV</sequence>
<organism evidence="1 2">
    <name type="scientific">Pyrus ussuriensis x Pyrus communis</name>
    <dbReference type="NCBI Taxonomy" id="2448454"/>
    <lineage>
        <taxon>Eukaryota</taxon>
        <taxon>Viridiplantae</taxon>
        <taxon>Streptophyta</taxon>
        <taxon>Embryophyta</taxon>
        <taxon>Tracheophyta</taxon>
        <taxon>Spermatophyta</taxon>
        <taxon>Magnoliopsida</taxon>
        <taxon>eudicotyledons</taxon>
        <taxon>Gunneridae</taxon>
        <taxon>Pentapetalae</taxon>
        <taxon>rosids</taxon>
        <taxon>fabids</taxon>
        <taxon>Rosales</taxon>
        <taxon>Rosaceae</taxon>
        <taxon>Amygdaloideae</taxon>
        <taxon>Maleae</taxon>
        <taxon>Pyrus</taxon>
    </lineage>
</organism>
<evidence type="ECO:0000313" key="2">
    <source>
        <dbReference type="Proteomes" id="UP000327157"/>
    </source>
</evidence>
<dbReference type="OrthoDB" id="1751307at2759"/>
<name>A0A5N5F9T7_9ROSA</name>
<accession>A0A5N5F9T7</accession>
<dbReference type="AlphaFoldDB" id="A0A5N5F9T7"/>
<keyword evidence="2" id="KW-1185">Reference proteome</keyword>
<proteinExistence type="predicted"/>
<reference evidence="2" key="2">
    <citation type="submission" date="2019-10" db="EMBL/GenBank/DDBJ databases">
        <title>A de novo genome assembly of a pear dwarfing rootstock.</title>
        <authorList>
            <person name="Wang F."/>
            <person name="Wang J."/>
            <person name="Li S."/>
            <person name="Zhang Y."/>
            <person name="Fang M."/>
            <person name="Ma L."/>
            <person name="Zhao Y."/>
            <person name="Jiang S."/>
        </authorList>
    </citation>
    <scope>NUCLEOTIDE SEQUENCE [LARGE SCALE GENOMIC DNA]</scope>
</reference>
<gene>
    <name evidence="1" type="ORF">D8674_000800</name>
</gene>
<dbReference type="Proteomes" id="UP000327157">
    <property type="component" value="Chromosome 1"/>
</dbReference>